<organism evidence="6">
    <name type="scientific">uncultured Thermomicrobiales bacterium</name>
    <dbReference type="NCBI Taxonomy" id="1645740"/>
    <lineage>
        <taxon>Bacteria</taxon>
        <taxon>Pseudomonadati</taxon>
        <taxon>Thermomicrobiota</taxon>
        <taxon>Thermomicrobia</taxon>
        <taxon>Thermomicrobiales</taxon>
        <taxon>environmental samples</taxon>
    </lineage>
</organism>
<keyword evidence="2" id="KW-0288">FMN</keyword>
<evidence type="ECO:0000259" key="5">
    <source>
        <dbReference type="Pfam" id="PF00296"/>
    </source>
</evidence>
<accession>A0A6J4UM57</accession>
<dbReference type="InterPro" id="IPR011251">
    <property type="entry name" value="Luciferase-like_dom"/>
</dbReference>
<evidence type="ECO:0000313" key="6">
    <source>
        <dbReference type="EMBL" id="CAA9551849.1"/>
    </source>
</evidence>
<dbReference type="AlphaFoldDB" id="A0A6J4UM57"/>
<dbReference type="PANTHER" id="PTHR42847">
    <property type="entry name" value="ALKANESULFONATE MONOOXYGENASE"/>
    <property type="match status" value="1"/>
</dbReference>
<dbReference type="InterPro" id="IPR050172">
    <property type="entry name" value="SsuD_RutA_monooxygenase"/>
</dbReference>
<evidence type="ECO:0000256" key="3">
    <source>
        <dbReference type="ARBA" id="ARBA00023002"/>
    </source>
</evidence>
<dbReference type="Pfam" id="PF00296">
    <property type="entry name" value="Bac_luciferase"/>
    <property type="match status" value="1"/>
</dbReference>
<protein>
    <recommendedName>
        <fullName evidence="5">Luciferase-like domain-containing protein</fullName>
    </recommendedName>
</protein>
<keyword evidence="1" id="KW-0285">Flavoprotein</keyword>
<dbReference type="PANTHER" id="PTHR42847:SF4">
    <property type="entry name" value="ALKANESULFONATE MONOOXYGENASE-RELATED"/>
    <property type="match status" value="1"/>
</dbReference>
<reference evidence="6" key="1">
    <citation type="submission" date="2020-02" db="EMBL/GenBank/DDBJ databases">
        <authorList>
            <person name="Meier V. D."/>
        </authorList>
    </citation>
    <scope>NUCLEOTIDE SEQUENCE</scope>
    <source>
        <strain evidence="6">AVDCRST_MAG87</strain>
    </source>
</reference>
<dbReference type="InterPro" id="IPR036661">
    <property type="entry name" value="Luciferase-like_sf"/>
</dbReference>
<keyword evidence="4" id="KW-0503">Monooxygenase</keyword>
<feature type="domain" description="Luciferase-like" evidence="5">
    <location>
        <begin position="11"/>
        <end position="236"/>
    </location>
</feature>
<dbReference type="Gene3D" id="3.20.20.30">
    <property type="entry name" value="Luciferase-like domain"/>
    <property type="match status" value="1"/>
</dbReference>
<dbReference type="GO" id="GO:0046306">
    <property type="term" value="P:alkanesulfonate catabolic process"/>
    <property type="evidence" value="ECO:0007669"/>
    <property type="project" value="TreeGrafter"/>
</dbReference>
<gene>
    <name evidence="6" type="ORF">AVDCRST_MAG87-923</name>
</gene>
<dbReference type="EMBL" id="CADCWJ010000221">
    <property type="protein sequence ID" value="CAA9551849.1"/>
    <property type="molecule type" value="Genomic_DNA"/>
</dbReference>
<proteinExistence type="predicted"/>
<dbReference type="SUPFAM" id="SSF51679">
    <property type="entry name" value="Bacterial luciferase-like"/>
    <property type="match status" value="1"/>
</dbReference>
<evidence type="ECO:0000256" key="4">
    <source>
        <dbReference type="ARBA" id="ARBA00023033"/>
    </source>
</evidence>
<keyword evidence="3" id="KW-0560">Oxidoreductase</keyword>
<sequence>MKYGFIAVAGSPPEMVELAVETEAHGWDGFFTFDGGGFDPWSLLAAAAMRTERVTLGAMIFALSRRRPWNVVNQATTVDHLSNGRLVIPVGLGAIDTPPYARVRPEATDRRERAERLDEALEIMVRAWTGEPFSFPGKHYQVDGMQVQPRPVQRPRIPIWAVGAWPHERSLDRAARWDGIIPYDMTSRDPDEPIAAARVREIRDWMSARREDAAPFDVVLEGITDGDDPAAIRERIGPLAEAGATWWIESRWIEGETPESLRRRIRQGPPKP</sequence>
<evidence type="ECO:0000256" key="1">
    <source>
        <dbReference type="ARBA" id="ARBA00022630"/>
    </source>
</evidence>
<name>A0A6J4UM57_9BACT</name>
<dbReference type="GO" id="GO:0008726">
    <property type="term" value="F:alkanesulfonate monooxygenase activity"/>
    <property type="evidence" value="ECO:0007669"/>
    <property type="project" value="TreeGrafter"/>
</dbReference>
<evidence type="ECO:0000256" key="2">
    <source>
        <dbReference type="ARBA" id="ARBA00022643"/>
    </source>
</evidence>